<name>A0ACC3DZ88_9PEZI</name>
<sequence length="452" mass="50524">MKSKPFNGACTIGDSTPNRGERSNDVPIIIVGAGPVGLMLAVLLAGKNISSVVIEKNEQLDSTPRALLHYPPTLDVFKTAGIYDTVLGHGLISRGIHYRKRLDCTNKDNPSLGESVALLETTKPQPDGRLDETKCAVAYAQSLLSKLLLQKAVESKLVQVHFDAKVTKLEEDVHGITVFVDTAQGNQTMRAQYLAACDGGRSTIRNLLGIQFTGFTWPGRLLATDVERTITEVEDIPSYYVIDRAEWAVVTPMEPVYPGKPAMWRYAFPITDESLTDEEVNDKEYVKKQLLKYIEGPRPGNHVLVQNRTWKIHQLQAATMHRGRVVLAGDAAHLNNPVGGYGLNTGLLDADLLHNVFDQIFNESYHDPHELLAEYSAARRSVFQNVVIPLTYAGKIRLHENDPDRAIKEDWYFRMLRRGNPVEIAKAHEPLRHWRTNVQDIMTTQNTNEIAS</sequence>
<comment type="caution">
    <text evidence="1">The sequence shown here is derived from an EMBL/GenBank/DDBJ whole genome shotgun (WGS) entry which is preliminary data.</text>
</comment>
<evidence type="ECO:0000313" key="2">
    <source>
        <dbReference type="Proteomes" id="UP001186974"/>
    </source>
</evidence>
<accession>A0ACC3DZ88</accession>
<evidence type="ECO:0000313" key="1">
    <source>
        <dbReference type="EMBL" id="KAK3081977.1"/>
    </source>
</evidence>
<organism evidence="1 2">
    <name type="scientific">Coniosporium uncinatum</name>
    <dbReference type="NCBI Taxonomy" id="93489"/>
    <lineage>
        <taxon>Eukaryota</taxon>
        <taxon>Fungi</taxon>
        <taxon>Dikarya</taxon>
        <taxon>Ascomycota</taxon>
        <taxon>Pezizomycotina</taxon>
        <taxon>Dothideomycetes</taxon>
        <taxon>Dothideomycetes incertae sedis</taxon>
        <taxon>Coniosporium</taxon>
    </lineage>
</organism>
<protein>
    <submittedName>
        <fullName evidence="1">Uncharacterized protein</fullName>
    </submittedName>
</protein>
<dbReference type="EMBL" id="JAWDJW010000026">
    <property type="protein sequence ID" value="KAK3081977.1"/>
    <property type="molecule type" value="Genomic_DNA"/>
</dbReference>
<keyword evidence="2" id="KW-1185">Reference proteome</keyword>
<dbReference type="Proteomes" id="UP001186974">
    <property type="component" value="Unassembled WGS sequence"/>
</dbReference>
<gene>
    <name evidence="1" type="ORF">LTS18_009558</name>
</gene>
<reference evidence="1" key="1">
    <citation type="submission" date="2024-09" db="EMBL/GenBank/DDBJ databases">
        <title>Black Yeasts Isolated from many extreme environments.</title>
        <authorList>
            <person name="Coleine C."/>
            <person name="Stajich J.E."/>
            <person name="Selbmann L."/>
        </authorList>
    </citation>
    <scope>NUCLEOTIDE SEQUENCE</scope>
    <source>
        <strain evidence="1">CCFEE 5737</strain>
    </source>
</reference>
<proteinExistence type="predicted"/>